<organism evidence="1 2">
    <name type="scientific">Candidatus Merdimorpha stercoravium</name>
    <dbReference type="NCBI Taxonomy" id="2840863"/>
    <lineage>
        <taxon>Bacteria</taxon>
        <taxon>Pseudomonadati</taxon>
        <taxon>Bacteroidota</taxon>
        <taxon>Flavobacteriia</taxon>
        <taxon>Flavobacteriales</taxon>
        <taxon>Candidatus Merdimorpha</taxon>
    </lineage>
</organism>
<gene>
    <name evidence="1" type="ORF">IAC44_00550</name>
</gene>
<reference evidence="1" key="2">
    <citation type="journal article" date="2021" name="PeerJ">
        <title>Extensive microbial diversity within the chicken gut microbiome revealed by metagenomics and culture.</title>
        <authorList>
            <person name="Gilroy R."/>
            <person name="Ravi A."/>
            <person name="Getino M."/>
            <person name="Pursley I."/>
            <person name="Horton D.L."/>
            <person name="Alikhan N.F."/>
            <person name="Baker D."/>
            <person name="Gharbi K."/>
            <person name="Hall N."/>
            <person name="Watson M."/>
            <person name="Adriaenssens E.M."/>
            <person name="Foster-Nyarko E."/>
            <person name="Jarju S."/>
            <person name="Secka A."/>
            <person name="Antonio M."/>
            <person name="Oren A."/>
            <person name="Chaudhuri R.R."/>
            <person name="La Ragione R."/>
            <person name="Hildebrand F."/>
            <person name="Pallen M.J."/>
        </authorList>
    </citation>
    <scope>NUCLEOTIDE SEQUENCE</scope>
    <source>
        <strain evidence="1">1383</strain>
    </source>
</reference>
<comment type="caution">
    <text evidence="1">The sequence shown here is derived from an EMBL/GenBank/DDBJ whole genome shotgun (WGS) entry which is preliminary data.</text>
</comment>
<dbReference type="EMBL" id="DVLY01000010">
    <property type="protein sequence ID" value="HIT97308.1"/>
    <property type="molecule type" value="Genomic_DNA"/>
</dbReference>
<evidence type="ECO:0000313" key="2">
    <source>
        <dbReference type="Proteomes" id="UP000824161"/>
    </source>
</evidence>
<evidence type="ECO:0000313" key="1">
    <source>
        <dbReference type="EMBL" id="HIT97308.1"/>
    </source>
</evidence>
<name>A0A9D1KSU5_9FLAO</name>
<reference evidence="1" key="1">
    <citation type="submission" date="2020-10" db="EMBL/GenBank/DDBJ databases">
        <authorList>
            <person name="Gilroy R."/>
        </authorList>
    </citation>
    <scope>NUCLEOTIDE SEQUENCE</scope>
    <source>
        <strain evidence="1">1383</strain>
    </source>
</reference>
<dbReference type="AlphaFoldDB" id="A0A9D1KSU5"/>
<proteinExistence type="predicted"/>
<sequence>MMGLSYLWSYLYYLTGARSEYYVHSPFVYSLMTECLKKKRRLVPESCDRLFARIQDYLSSSDFPSELYRILPGEPIEEAFRRIPRREDTAIFIDSPHQSLKREAQWNALCADPQVILTIDLFRVGLVFPC</sequence>
<dbReference type="Proteomes" id="UP000824161">
    <property type="component" value="Unassembled WGS sequence"/>
</dbReference>
<protein>
    <submittedName>
        <fullName evidence="1">Uncharacterized protein</fullName>
    </submittedName>
</protein>
<feature type="non-terminal residue" evidence="1">
    <location>
        <position position="130"/>
    </location>
</feature>
<accession>A0A9D1KSU5</accession>